<dbReference type="OrthoDB" id="9808002at2"/>
<dbReference type="PANTHER" id="PTHR11601">
    <property type="entry name" value="CYSTEINE DESULFURYLASE FAMILY MEMBER"/>
    <property type="match status" value="1"/>
</dbReference>
<proteinExistence type="predicted"/>
<accession>A0A5R9F6P7</accession>
<dbReference type="InterPro" id="IPR000192">
    <property type="entry name" value="Aminotrans_V_dom"/>
</dbReference>
<dbReference type="GO" id="GO:0008483">
    <property type="term" value="F:transaminase activity"/>
    <property type="evidence" value="ECO:0007669"/>
    <property type="project" value="UniProtKB-KW"/>
</dbReference>
<dbReference type="InterPro" id="IPR016454">
    <property type="entry name" value="Cysteine_dSase"/>
</dbReference>
<dbReference type="PIRSF" id="PIRSF005572">
    <property type="entry name" value="NifS"/>
    <property type="match status" value="1"/>
</dbReference>
<keyword evidence="4" id="KW-0808">Transferase</keyword>
<dbReference type="PANTHER" id="PTHR11601:SF36">
    <property type="entry name" value="CYSTEINE DESULFURASE NIFS-RELATED"/>
    <property type="match status" value="1"/>
</dbReference>
<dbReference type="SUPFAM" id="SSF53383">
    <property type="entry name" value="PLP-dependent transferases"/>
    <property type="match status" value="1"/>
</dbReference>
<dbReference type="InterPro" id="IPR015421">
    <property type="entry name" value="PyrdxlP-dep_Trfase_major"/>
</dbReference>
<gene>
    <name evidence="4" type="ORF">FCL54_02825</name>
</gene>
<dbReference type="InterPro" id="IPR015422">
    <property type="entry name" value="PyrdxlP-dep_Trfase_small"/>
</dbReference>
<dbReference type="Proteomes" id="UP000308230">
    <property type="component" value="Unassembled WGS sequence"/>
</dbReference>
<keyword evidence="2" id="KW-0663">Pyridoxal phosphate</keyword>
<name>A0A5R9F6P7_9BACL</name>
<evidence type="ECO:0000313" key="4">
    <source>
        <dbReference type="EMBL" id="TLS39257.1"/>
    </source>
</evidence>
<reference evidence="4 5" key="1">
    <citation type="submission" date="2019-04" db="EMBL/GenBank/DDBJ databases">
        <title>Bacillus caeni sp. nov., a bacterium isolated from mangrove sediment.</title>
        <authorList>
            <person name="Huang H."/>
            <person name="Mo K."/>
            <person name="Hu Y."/>
        </authorList>
    </citation>
    <scope>NUCLEOTIDE SEQUENCE [LARGE SCALE GENOMIC DNA]</scope>
    <source>
        <strain evidence="4 5">HB172195</strain>
    </source>
</reference>
<evidence type="ECO:0000259" key="3">
    <source>
        <dbReference type="Pfam" id="PF00266"/>
    </source>
</evidence>
<dbReference type="Pfam" id="PF00266">
    <property type="entry name" value="Aminotran_5"/>
    <property type="match status" value="1"/>
</dbReference>
<evidence type="ECO:0000256" key="1">
    <source>
        <dbReference type="ARBA" id="ARBA00001933"/>
    </source>
</evidence>
<evidence type="ECO:0000313" key="5">
    <source>
        <dbReference type="Proteomes" id="UP000308230"/>
    </source>
</evidence>
<feature type="domain" description="Aminotransferase class V" evidence="3">
    <location>
        <begin position="2"/>
        <end position="361"/>
    </location>
</feature>
<dbReference type="RefSeq" id="WP_138122922.1">
    <property type="nucleotide sequence ID" value="NZ_SWLG01000001.1"/>
</dbReference>
<evidence type="ECO:0000256" key="2">
    <source>
        <dbReference type="ARBA" id="ARBA00022898"/>
    </source>
</evidence>
<keyword evidence="5" id="KW-1185">Reference proteome</keyword>
<dbReference type="Gene3D" id="3.90.1150.10">
    <property type="entry name" value="Aspartate Aminotransferase, domain 1"/>
    <property type="match status" value="1"/>
</dbReference>
<sequence>MIYLDYASTTPMSDKALEVYTEAARHYFGNPRSSHDIGTTASQLLEASRRKTAELFNGSEEGVYFTGGGSEANDLAIRSLVKASKKGNHLITTSTEHSSVLNTFKTLEEEGYRVTYLPVNEYGEVEMKTLKGSLTPETALVSIAHANSEIGAVQKLKEIGQLLAEHNILFHSDCVQTFGKLPLDVRENNLSSISVSGHKIYGPKGVGVCYIAPHVSWGQVIPGTTHENGFRPGTVNVPGIAAFVTAAEDAVANMCKERNRYAELRKKFASEVCKHDRIVIEGHQERALPHIIGLRVKGIEGQYIMLECNRHGFAVSTGSACSIGQQSPSKTLLAIGRDQDEARELVRITFGKFTTEEDVEKTNRFFTQLMQNFEKAKV</sequence>
<organism evidence="4 5">
    <name type="scientific">Exobacillus caeni</name>
    <dbReference type="NCBI Taxonomy" id="2574798"/>
    <lineage>
        <taxon>Bacteria</taxon>
        <taxon>Bacillati</taxon>
        <taxon>Bacillota</taxon>
        <taxon>Bacilli</taxon>
        <taxon>Bacillales</taxon>
        <taxon>Guptibacillaceae</taxon>
        <taxon>Exobacillus</taxon>
    </lineage>
</organism>
<dbReference type="AlphaFoldDB" id="A0A5R9F6P7"/>
<dbReference type="NCBIfam" id="NF002806">
    <property type="entry name" value="PRK02948.1"/>
    <property type="match status" value="1"/>
</dbReference>
<comment type="caution">
    <text evidence="4">The sequence shown here is derived from an EMBL/GenBank/DDBJ whole genome shotgun (WGS) entry which is preliminary data.</text>
</comment>
<dbReference type="Gene3D" id="3.40.640.10">
    <property type="entry name" value="Type I PLP-dependent aspartate aminotransferase-like (Major domain)"/>
    <property type="match status" value="1"/>
</dbReference>
<dbReference type="InterPro" id="IPR015424">
    <property type="entry name" value="PyrdxlP-dep_Trfase"/>
</dbReference>
<dbReference type="EMBL" id="SWLG01000001">
    <property type="protein sequence ID" value="TLS39257.1"/>
    <property type="molecule type" value="Genomic_DNA"/>
</dbReference>
<comment type="cofactor">
    <cofactor evidence="1">
        <name>pyridoxal 5'-phosphate</name>
        <dbReference type="ChEBI" id="CHEBI:597326"/>
    </cofactor>
</comment>
<keyword evidence="4" id="KW-0032">Aminotransferase</keyword>
<protein>
    <submittedName>
        <fullName evidence="4">Aminotransferase class V-fold PLP-dependent enzyme</fullName>
    </submittedName>
</protein>